<feature type="region of interest" description="Disordered" evidence="1">
    <location>
        <begin position="1"/>
        <end position="32"/>
    </location>
</feature>
<accession>A0AAV2DVQ6</accession>
<protein>
    <submittedName>
        <fullName evidence="2">Uncharacterized protein</fullName>
    </submittedName>
</protein>
<dbReference type="Proteomes" id="UP001497516">
    <property type="component" value="Chromosome 3"/>
</dbReference>
<sequence length="67" mass="7482">MAAIKPNEAYASAHSAPRRTVKSDKKTPKGTRRTCCWFPVLPPSSGLFPRRSSRLSPFLKLPIELTK</sequence>
<name>A0AAV2DVQ6_9ROSI</name>
<evidence type="ECO:0000313" key="3">
    <source>
        <dbReference type="Proteomes" id="UP001497516"/>
    </source>
</evidence>
<gene>
    <name evidence="2" type="ORF">LTRI10_LOCUS19211</name>
</gene>
<reference evidence="2 3" key="1">
    <citation type="submission" date="2024-04" db="EMBL/GenBank/DDBJ databases">
        <authorList>
            <person name="Fracassetti M."/>
        </authorList>
    </citation>
    <scope>NUCLEOTIDE SEQUENCE [LARGE SCALE GENOMIC DNA]</scope>
</reference>
<evidence type="ECO:0000313" key="2">
    <source>
        <dbReference type="EMBL" id="CAL1377572.1"/>
    </source>
</evidence>
<evidence type="ECO:0000256" key="1">
    <source>
        <dbReference type="SAM" id="MobiDB-lite"/>
    </source>
</evidence>
<dbReference type="EMBL" id="OZ034816">
    <property type="protein sequence ID" value="CAL1377572.1"/>
    <property type="molecule type" value="Genomic_DNA"/>
</dbReference>
<keyword evidence="3" id="KW-1185">Reference proteome</keyword>
<proteinExistence type="predicted"/>
<dbReference type="AlphaFoldDB" id="A0AAV2DVQ6"/>
<organism evidence="2 3">
    <name type="scientific">Linum trigynum</name>
    <dbReference type="NCBI Taxonomy" id="586398"/>
    <lineage>
        <taxon>Eukaryota</taxon>
        <taxon>Viridiplantae</taxon>
        <taxon>Streptophyta</taxon>
        <taxon>Embryophyta</taxon>
        <taxon>Tracheophyta</taxon>
        <taxon>Spermatophyta</taxon>
        <taxon>Magnoliopsida</taxon>
        <taxon>eudicotyledons</taxon>
        <taxon>Gunneridae</taxon>
        <taxon>Pentapetalae</taxon>
        <taxon>rosids</taxon>
        <taxon>fabids</taxon>
        <taxon>Malpighiales</taxon>
        <taxon>Linaceae</taxon>
        <taxon>Linum</taxon>
    </lineage>
</organism>